<dbReference type="Proteomes" id="UP000694865">
    <property type="component" value="Unplaced"/>
</dbReference>
<dbReference type="PANTHER" id="PTHR14021">
    <property type="entry name" value="IRON-SULFUR CLUSTER CO-CHAPERONE PROTEIN HSCB"/>
    <property type="match status" value="1"/>
</dbReference>
<evidence type="ECO:0000313" key="5">
    <source>
        <dbReference type="RefSeq" id="XP_006819053.1"/>
    </source>
</evidence>
<keyword evidence="4" id="KW-1185">Reference proteome</keyword>
<dbReference type="InterPro" id="IPR036386">
    <property type="entry name" value="HscB_C_sf"/>
</dbReference>
<evidence type="ECO:0000256" key="1">
    <source>
        <dbReference type="ARBA" id="ARBA00010476"/>
    </source>
</evidence>
<dbReference type="GeneID" id="100372029"/>
<dbReference type="InterPro" id="IPR004640">
    <property type="entry name" value="HscB"/>
</dbReference>
<evidence type="ECO:0000259" key="3">
    <source>
        <dbReference type="Pfam" id="PF07743"/>
    </source>
</evidence>
<accession>A0ABM0MGB2</accession>
<dbReference type="PANTHER" id="PTHR14021:SF15">
    <property type="entry name" value="IRON-SULFUR CLUSTER CO-CHAPERONE PROTEIN HSCB"/>
    <property type="match status" value="1"/>
</dbReference>
<proteinExistence type="inferred from homology"/>
<dbReference type="InterPro" id="IPR009073">
    <property type="entry name" value="HscB_oligo_C"/>
</dbReference>
<name>A0ABM0MGB2_SACKO</name>
<gene>
    <name evidence="5" type="primary">LOC100372029</name>
</gene>
<dbReference type="Pfam" id="PF07743">
    <property type="entry name" value="HSCB_C"/>
    <property type="match status" value="1"/>
</dbReference>
<evidence type="ECO:0000256" key="2">
    <source>
        <dbReference type="ARBA" id="ARBA00023186"/>
    </source>
</evidence>
<sequence length="92" mass="10682">MGRSINEHDQNVDMAFLAEIMEVNEEIADAKTKPELLKIDDKNKTKLDQLVHDLSKAFSKNDLDTARELLRKMKYYVNIEMKIKEKLMPTAS</sequence>
<dbReference type="SUPFAM" id="SSF47144">
    <property type="entry name" value="HSC20 (HSCB), C-terminal oligomerisation domain"/>
    <property type="match status" value="1"/>
</dbReference>
<protein>
    <submittedName>
        <fullName evidence="5">Iron-sulfur cluster co-chaperone protein HscB, mitochondrial-like</fullName>
    </submittedName>
</protein>
<dbReference type="Gene3D" id="1.20.1280.20">
    <property type="entry name" value="HscB, C-terminal domain"/>
    <property type="match status" value="1"/>
</dbReference>
<evidence type="ECO:0000313" key="4">
    <source>
        <dbReference type="Proteomes" id="UP000694865"/>
    </source>
</evidence>
<keyword evidence="2" id="KW-0143">Chaperone</keyword>
<organism evidence="4 5">
    <name type="scientific">Saccoglossus kowalevskii</name>
    <name type="common">Acorn worm</name>
    <dbReference type="NCBI Taxonomy" id="10224"/>
    <lineage>
        <taxon>Eukaryota</taxon>
        <taxon>Metazoa</taxon>
        <taxon>Hemichordata</taxon>
        <taxon>Enteropneusta</taxon>
        <taxon>Harrimaniidae</taxon>
        <taxon>Saccoglossus</taxon>
    </lineage>
</organism>
<feature type="domain" description="Co-chaperone HscB C-terminal oligomerisation" evidence="3">
    <location>
        <begin position="13"/>
        <end position="84"/>
    </location>
</feature>
<comment type="similarity">
    <text evidence="1">Belongs to the HscB family.</text>
</comment>
<dbReference type="RefSeq" id="XP_006819053.1">
    <property type="nucleotide sequence ID" value="XM_006818990.1"/>
</dbReference>
<reference evidence="5" key="1">
    <citation type="submission" date="2025-08" db="UniProtKB">
        <authorList>
            <consortium name="RefSeq"/>
        </authorList>
    </citation>
    <scope>IDENTIFICATION</scope>
    <source>
        <tissue evidence="5">Testes</tissue>
    </source>
</reference>